<evidence type="ECO:0000313" key="4">
    <source>
        <dbReference type="Proteomes" id="UP001164472"/>
    </source>
</evidence>
<dbReference type="SUPFAM" id="SSF56954">
    <property type="entry name" value="Outer membrane efflux proteins (OEP)"/>
    <property type="match status" value="1"/>
</dbReference>
<dbReference type="GO" id="GO:0015562">
    <property type="term" value="F:efflux transmembrane transporter activity"/>
    <property type="evidence" value="ECO:0007669"/>
    <property type="project" value="InterPro"/>
</dbReference>
<feature type="compositionally biased region" description="Polar residues" evidence="2">
    <location>
        <begin position="538"/>
        <end position="596"/>
    </location>
</feature>
<dbReference type="KEGG" id="asem:NNL22_14895"/>
<dbReference type="InterPro" id="IPR010131">
    <property type="entry name" value="MdtP/NodT-like"/>
</dbReference>
<accession>A0A9E8HK78</accession>
<dbReference type="AlphaFoldDB" id="A0A9E8HK78"/>
<reference evidence="3" key="1">
    <citation type="submission" date="2022-07" db="EMBL/GenBank/DDBJ databases">
        <title>Alkalimarinus sp. nov., isolated from gut of a Alitta virens.</title>
        <authorList>
            <person name="Yang A.I."/>
            <person name="Shin N.-R."/>
        </authorList>
    </citation>
    <scope>NUCLEOTIDE SEQUENCE</scope>
    <source>
        <strain evidence="3">FA028</strain>
    </source>
</reference>
<dbReference type="Proteomes" id="UP001164472">
    <property type="component" value="Chromosome"/>
</dbReference>
<proteinExistence type="inferred from homology"/>
<feature type="region of interest" description="Disordered" evidence="2">
    <location>
        <begin position="532"/>
        <end position="596"/>
    </location>
</feature>
<dbReference type="Pfam" id="PF02321">
    <property type="entry name" value="OEP"/>
    <property type="match status" value="2"/>
</dbReference>
<dbReference type="Gene3D" id="2.20.200.10">
    <property type="entry name" value="Outer membrane efflux proteins (OEP)"/>
    <property type="match status" value="1"/>
</dbReference>
<dbReference type="PANTHER" id="PTHR30203">
    <property type="entry name" value="OUTER MEMBRANE CATION EFFLUX PROTEIN"/>
    <property type="match status" value="1"/>
</dbReference>
<organism evidence="3 4">
    <name type="scientific">Alkalimarinus sediminis</name>
    <dbReference type="NCBI Taxonomy" id="1632866"/>
    <lineage>
        <taxon>Bacteria</taxon>
        <taxon>Pseudomonadati</taxon>
        <taxon>Pseudomonadota</taxon>
        <taxon>Gammaproteobacteria</taxon>
        <taxon>Alteromonadales</taxon>
        <taxon>Alteromonadaceae</taxon>
        <taxon>Alkalimarinus</taxon>
    </lineage>
</organism>
<keyword evidence="4" id="KW-1185">Reference proteome</keyword>
<comment type="similarity">
    <text evidence="1">Belongs to the outer membrane factor (OMF) (TC 1.B.17) family.</text>
</comment>
<gene>
    <name evidence="3" type="ORF">NNL22_14895</name>
</gene>
<evidence type="ECO:0000256" key="2">
    <source>
        <dbReference type="SAM" id="MobiDB-lite"/>
    </source>
</evidence>
<dbReference type="RefSeq" id="WP_251812531.1">
    <property type="nucleotide sequence ID" value="NZ_CP101527.1"/>
</dbReference>
<sequence length="596" mass="65970">MGQFATKQILMRLAMNNIHLTFGYKKRLKTGLSIFALYSLAACSVVGPNFEPVDTVKLPESWSKSDTEKAELMTEQWWKQFNDPTLNRLVDAANQQNLDIEAAGLRILQARMVYGISDALSYPQVQVVSGQLAKIYTDDKSYNNAALSFDAGWEMDVWGKYARGLESAEAALYASIASYNNITVSITAEVARNYVNYRTFQERVLLSQRNIQIQERVVEITQVQYDSGNVTELDVQQAKSQLYGTQSALPALQIGMKKARNALAVLLGILPTEVDKLLASDEIAERIESYLTKYDNSDAKRASANNNNNSLVPIPPIIDTSIDASLVLRRPDLQVAELQAHAQSAKIGVAEAALYPSFSLFGSIGVNSTEESATSFSLSDSLTLAVGPTFSWNVFQYGRVKNNIRLEDARFQETLTNYNKKILQAIQEVGDSLSSYQYYQTQEALRLKAVNASVRAFNISMTQYENGQINFERLLSSVEKMTRSEDSHAQTKGNIANQVIALYKSLGGGWEANSGKAFISDALIETMKSRTDWGDQLDNPQTLPTQSYSPERSSGANSPERSLETNSPERSSQTNSPERSSKVSSPDTETAQQEAP</sequence>
<evidence type="ECO:0000256" key="1">
    <source>
        <dbReference type="ARBA" id="ARBA00007613"/>
    </source>
</evidence>
<dbReference type="Gene3D" id="1.20.1600.10">
    <property type="entry name" value="Outer membrane efflux proteins (OEP)"/>
    <property type="match status" value="1"/>
</dbReference>
<name>A0A9E8HK78_9ALTE</name>
<protein>
    <submittedName>
        <fullName evidence="3">TolC family protein</fullName>
    </submittedName>
</protein>
<dbReference type="InterPro" id="IPR003423">
    <property type="entry name" value="OMP_efflux"/>
</dbReference>
<dbReference type="EMBL" id="CP101527">
    <property type="protein sequence ID" value="UZW74296.1"/>
    <property type="molecule type" value="Genomic_DNA"/>
</dbReference>
<evidence type="ECO:0000313" key="3">
    <source>
        <dbReference type="EMBL" id="UZW74296.1"/>
    </source>
</evidence>